<dbReference type="InterPro" id="IPR050950">
    <property type="entry name" value="HTH-type_LysR_regulators"/>
</dbReference>
<keyword evidence="4" id="KW-0804">Transcription</keyword>
<dbReference type="PANTHER" id="PTHR30419">
    <property type="entry name" value="HTH-TYPE TRANSCRIPTIONAL REGULATOR YBHD"/>
    <property type="match status" value="1"/>
</dbReference>
<dbReference type="Pfam" id="PF00126">
    <property type="entry name" value="HTH_1"/>
    <property type="match status" value="1"/>
</dbReference>
<evidence type="ECO:0000256" key="4">
    <source>
        <dbReference type="ARBA" id="ARBA00023163"/>
    </source>
</evidence>
<dbReference type="AlphaFoldDB" id="A0A1I3D3N6"/>
<dbReference type="EMBL" id="FOQU01000001">
    <property type="protein sequence ID" value="SFH81322.1"/>
    <property type="molecule type" value="Genomic_DNA"/>
</dbReference>
<evidence type="ECO:0000313" key="6">
    <source>
        <dbReference type="EMBL" id="SFH81322.1"/>
    </source>
</evidence>
<organism evidence="6 7">
    <name type="scientific">Paraburkholderia megapolitana</name>
    <dbReference type="NCBI Taxonomy" id="420953"/>
    <lineage>
        <taxon>Bacteria</taxon>
        <taxon>Pseudomonadati</taxon>
        <taxon>Pseudomonadota</taxon>
        <taxon>Betaproteobacteria</taxon>
        <taxon>Burkholderiales</taxon>
        <taxon>Burkholderiaceae</taxon>
        <taxon>Paraburkholderia</taxon>
    </lineage>
</organism>
<dbReference type="RefSeq" id="WP_091006248.1">
    <property type="nucleotide sequence ID" value="NZ_CP041743.1"/>
</dbReference>
<evidence type="ECO:0000259" key="5">
    <source>
        <dbReference type="PROSITE" id="PS50931"/>
    </source>
</evidence>
<sequence>MSTIRFLRTFLAVEKHGSLAAAADRVALTQAAVGQQMRALEDELRRPLFDRSRRVVTLTPAGRALIPHARRIVAAYEAMLADADATEEIAGTITVGAIVSAMGFLTESLVALKARHPALEVKLVLGYSGALAEQAEAGELDAVLVVEPQRDIPVRVQWTPLYEEPLMLLASTRIASAHADVGALLKSRPFLRFDRASDTGAKVEQTLRRMRVKPNEVLEVNSVAAIIDLVRQNVGISIVPLLKHVAWTRERSVVALPLPFRPAARVIGMLESGRHPGITAAVRQQLLQAIG</sequence>
<keyword evidence="7" id="KW-1185">Reference proteome</keyword>
<evidence type="ECO:0000313" key="7">
    <source>
        <dbReference type="Proteomes" id="UP000199548"/>
    </source>
</evidence>
<keyword evidence="3 6" id="KW-0238">DNA-binding</keyword>
<dbReference type="InterPro" id="IPR036388">
    <property type="entry name" value="WH-like_DNA-bd_sf"/>
</dbReference>
<gene>
    <name evidence="6" type="ORF">SAMN05192543_10193</name>
</gene>
<protein>
    <submittedName>
        <fullName evidence="6">DNA-binding transcriptional regulator, LysR family</fullName>
    </submittedName>
</protein>
<dbReference type="Gene3D" id="3.40.190.10">
    <property type="entry name" value="Periplasmic binding protein-like II"/>
    <property type="match status" value="2"/>
</dbReference>
<proteinExistence type="inferred from homology"/>
<feature type="domain" description="HTH lysR-type" evidence="5">
    <location>
        <begin position="1"/>
        <end position="59"/>
    </location>
</feature>
<dbReference type="InterPro" id="IPR000847">
    <property type="entry name" value="LysR_HTH_N"/>
</dbReference>
<dbReference type="InterPro" id="IPR036390">
    <property type="entry name" value="WH_DNA-bd_sf"/>
</dbReference>
<dbReference type="InterPro" id="IPR005119">
    <property type="entry name" value="LysR_subst-bd"/>
</dbReference>
<dbReference type="OrthoDB" id="8707631at2"/>
<evidence type="ECO:0000256" key="2">
    <source>
        <dbReference type="ARBA" id="ARBA00023015"/>
    </source>
</evidence>
<keyword evidence="2" id="KW-0805">Transcription regulation</keyword>
<dbReference type="PRINTS" id="PR00039">
    <property type="entry name" value="HTHLYSR"/>
</dbReference>
<dbReference type="PROSITE" id="PS50931">
    <property type="entry name" value="HTH_LYSR"/>
    <property type="match status" value="1"/>
</dbReference>
<dbReference type="STRING" id="420953.SAMN05192543_10193"/>
<dbReference type="Pfam" id="PF03466">
    <property type="entry name" value="LysR_substrate"/>
    <property type="match status" value="1"/>
</dbReference>
<evidence type="ECO:0000256" key="3">
    <source>
        <dbReference type="ARBA" id="ARBA00023125"/>
    </source>
</evidence>
<accession>A0A1I3D3N6</accession>
<dbReference type="GO" id="GO:0003677">
    <property type="term" value="F:DNA binding"/>
    <property type="evidence" value="ECO:0007669"/>
    <property type="project" value="UniProtKB-KW"/>
</dbReference>
<dbReference type="SUPFAM" id="SSF46785">
    <property type="entry name" value="Winged helix' DNA-binding domain"/>
    <property type="match status" value="1"/>
</dbReference>
<dbReference type="GO" id="GO:0003700">
    <property type="term" value="F:DNA-binding transcription factor activity"/>
    <property type="evidence" value="ECO:0007669"/>
    <property type="project" value="InterPro"/>
</dbReference>
<dbReference type="Gene3D" id="1.10.10.10">
    <property type="entry name" value="Winged helix-like DNA-binding domain superfamily/Winged helix DNA-binding domain"/>
    <property type="match status" value="1"/>
</dbReference>
<evidence type="ECO:0000256" key="1">
    <source>
        <dbReference type="ARBA" id="ARBA00009437"/>
    </source>
</evidence>
<dbReference type="Proteomes" id="UP000199548">
    <property type="component" value="Unassembled WGS sequence"/>
</dbReference>
<dbReference type="GO" id="GO:0005829">
    <property type="term" value="C:cytosol"/>
    <property type="evidence" value="ECO:0007669"/>
    <property type="project" value="TreeGrafter"/>
</dbReference>
<reference evidence="6 7" key="1">
    <citation type="submission" date="2016-10" db="EMBL/GenBank/DDBJ databases">
        <authorList>
            <person name="de Groot N.N."/>
        </authorList>
    </citation>
    <scope>NUCLEOTIDE SEQUENCE [LARGE SCALE GENOMIC DNA]</scope>
    <source>
        <strain evidence="6 7">LMG 23650</strain>
    </source>
</reference>
<comment type="similarity">
    <text evidence="1">Belongs to the LysR transcriptional regulatory family.</text>
</comment>
<dbReference type="SUPFAM" id="SSF53850">
    <property type="entry name" value="Periplasmic binding protein-like II"/>
    <property type="match status" value="1"/>
</dbReference>
<dbReference type="FunFam" id="1.10.10.10:FF:000001">
    <property type="entry name" value="LysR family transcriptional regulator"/>
    <property type="match status" value="1"/>
</dbReference>
<name>A0A1I3D3N6_9BURK</name>